<dbReference type="EMBL" id="JANBUP010000288">
    <property type="protein sequence ID" value="KAJ2812114.1"/>
    <property type="molecule type" value="Genomic_DNA"/>
</dbReference>
<comment type="caution">
    <text evidence="1">The sequence shown here is derived from an EMBL/GenBank/DDBJ whole genome shotgun (WGS) entry which is preliminary data.</text>
</comment>
<organism evidence="1 2">
    <name type="scientific">Coemansia furcata</name>
    <dbReference type="NCBI Taxonomy" id="417177"/>
    <lineage>
        <taxon>Eukaryota</taxon>
        <taxon>Fungi</taxon>
        <taxon>Fungi incertae sedis</taxon>
        <taxon>Zoopagomycota</taxon>
        <taxon>Kickxellomycotina</taxon>
        <taxon>Kickxellomycetes</taxon>
        <taxon>Kickxellales</taxon>
        <taxon>Kickxellaceae</taxon>
        <taxon>Coemansia</taxon>
    </lineage>
</organism>
<protein>
    <submittedName>
        <fullName evidence="1">Uncharacterized protein</fullName>
    </submittedName>
</protein>
<keyword evidence="2" id="KW-1185">Reference proteome</keyword>
<sequence length="272" mass="30480">MWVEIADRPKCWTKAAIVRQPQKWDMLCCNRLLKELDVKLVMPVMCKHQQSETAATATFVVEEDTPTAPEAPETQVPEDVLRPVTDEDYADFPAPKSAADYVVDDSPIELLPDIGTAARAESADMWLIQPWKMHVKLGLLADYFVKDHDADFHKWNTLYPTVTHEEVAGRIIHQLSSPADVVLLLDALMTGTDALHDYPSGCPPPAVIKLIKPPMQPDAKLIFTVQHKVSEAAYQAHEEFVKIQLEQGIDKPTQAHSQMPVFTQPKPNTTAR</sequence>
<gene>
    <name evidence="1" type="ORF">H4S07_001623</name>
</gene>
<proteinExistence type="predicted"/>
<name>A0ACC1LME1_9FUNG</name>
<dbReference type="Proteomes" id="UP001140096">
    <property type="component" value="Unassembled WGS sequence"/>
</dbReference>
<reference evidence="1" key="1">
    <citation type="submission" date="2022-07" db="EMBL/GenBank/DDBJ databases">
        <title>Phylogenomic reconstructions and comparative analyses of Kickxellomycotina fungi.</title>
        <authorList>
            <person name="Reynolds N.K."/>
            <person name="Stajich J.E."/>
            <person name="Barry K."/>
            <person name="Grigoriev I.V."/>
            <person name="Crous P."/>
            <person name="Smith M.E."/>
        </authorList>
    </citation>
    <scope>NUCLEOTIDE SEQUENCE</scope>
    <source>
        <strain evidence="1">CBS 102833</strain>
    </source>
</reference>
<evidence type="ECO:0000313" key="1">
    <source>
        <dbReference type="EMBL" id="KAJ2812114.1"/>
    </source>
</evidence>
<evidence type="ECO:0000313" key="2">
    <source>
        <dbReference type="Proteomes" id="UP001140096"/>
    </source>
</evidence>
<accession>A0ACC1LME1</accession>